<dbReference type="Pfam" id="PF14559">
    <property type="entry name" value="TPR_19"/>
    <property type="match status" value="2"/>
</dbReference>
<accession>A0A6P1DYE7</accession>
<evidence type="ECO:0000313" key="6">
    <source>
        <dbReference type="EMBL" id="NEX22719.1"/>
    </source>
</evidence>
<dbReference type="Pfam" id="PF13435">
    <property type="entry name" value="Cytochrome_C554"/>
    <property type="match status" value="1"/>
</dbReference>
<evidence type="ECO:0000313" key="7">
    <source>
        <dbReference type="Proteomes" id="UP000471640"/>
    </source>
</evidence>
<protein>
    <submittedName>
        <fullName evidence="6">Tetratricopeptide repeat protein</fullName>
    </submittedName>
</protein>
<dbReference type="Pfam" id="PF09699">
    <property type="entry name" value="Paired_CXXCH_1"/>
    <property type="match status" value="1"/>
</dbReference>
<dbReference type="InterPro" id="IPR010177">
    <property type="entry name" value="Paired_CXXCH_1"/>
</dbReference>
<dbReference type="PANTHER" id="PTHR35038">
    <property type="entry name" value="DISSIMILATORY SULFITE REDUCTASE SIRA"/>
    <property type="match status" value="1"/>
</dbReference>
<proteinExistence type="predicted"/>
<dbReference type="Gene3D" id="1.25.40.10">
    <property type="entry name" value="Tetratricopeptide repeat domain"/>
    <property type="match status" value="1"/>
</dbReference>
<dbReference type="SUPFAM" id="SSF48695">
    <property type="entry name" value="Multiheme cytochromes"/>
    <property type="match status" value="1"/>
</dbReference>
<dbReference type="InterPro" id="IPR036280">
    <property type="entry name" value="Multihaem_cyt_sf"/>
</dbReference>
<dbReference type="EMBL" id="JAAIJR010000120">
    <property type="protein sequence ID" value="NEX22719.1"/>
    <property type="molecule type" value="Genomic_DNA"/>
</dbReference>
<feature type="chain" id="PRO_5026928677" evidence="3">
    <location>
        <begin position="25"/>
        <end position="747"/>
    </location>
</feature>
<feature type="domain" description="Cytochrome c-552/4" evidence="5">
    <location>
        <begin position="166"/>
        <end position="209"/>
    </location>
</feature>
<dbReference type="SUPFAM" id="SSF48452">
    <property type="entry name" value="TPR-like"/>
    <property type="match status" value="1"/>
</dbReference>
<evidence type="ECO:0000259" key="5">
    <source>
        <dbReference type="Pfam" id="PF13435"/>
    </source>
</evidence>
<dbReference type="RefSeq" id="WP_164655814.1">
    <property type="nucleotide sequence ID" value="NZ_JAAIJR010000120.1"/>
</dbReference>
<feature type="repeat" description="TPR" evidence="2">
    <location>
        <begin position="581"/>
        <end position="614"/>
    </location>
</feature>
<dbReference type="InterPro" id="IPR011990">
    <property type="entry name" value="TPR-like_helical_dom_sf"/>
</dbReference>
<evidence type="ECO:0000256" key="3">
    <source>
        <dbReference type="SAM" id="SignalP"/>
    </source>
</evidence>
<keyword evidence="1 3" id="KW-0732">Signal</keyword>
<dbReference type="InterPro" id="IPR051829">
    <property type="entry name" value="Multiheme_Cytochr_ET"/>
</dbReference>
<dbReference type="SMART" id="SM00028">
    <property type="entry name" value="TPR"/>
    <property type="match status" value="4"/>
</dbReference>
<comment type="caution">
    <text evidence="6">The sequence shown here is derived from an EMBL/GenBank/DDBJ whole genome shotgun (WGS) entry which is preliminary data.</text>
</comment>
<reference evidence="6 7" key="2">
    <citation type="submission" date="2020-02" db="EMBL/GenBank/DDBJ databases">
        <title>Genome sequences of Thiorhodococcus mannitoliphagus and Thiorhodococcus minor, purple sulfur photosynthetic bacteria in the gammaproteobacterial family, Chromatiaceae.</title>
        <authorList>
            <person name="Aviles F.A."/>
            <person name="Meyer T.E."/>
            <person name="Kyndt J.A."/>
        </authorList>
    </citation>
    <scope>NUCLEOTIDE SEQUENCE [LARGE SCALE GENOMIC DNA]</scope>
    <source>
        <strain evidence="6 7">DSM 18266</strain>
    </source>
</reference>
<feature type="repeat" description="TPR" evidence="2">
    <location>
        <begin position="649"/>
        <end position="682"/>
    </location>
</feature>
<reference evidence="7" key="1">
    <citation type="journal article" date="2020" name="Microbiol. Resour. Announc.">
        <title>Draft Genome Sequences of Thiorhodococcus mannitoliphagus and Thiorhodococcus minor, Purple Sulfur Photosynthetic Bacteria in the Gammaproteobacterial Family Chromatiaceae.</title>
        <authorList>
            <person name="Aviles F.A."/>
            <person name="Meyer T.E."/>
            <person name="Kyndt J.A."/>
        </authorList>
    </citation>
    <scope>NUCLEOTIDE SEQUENCE [LARGE SCALE GENOMIC DNA]</scope>
    <source>
        <strain evidence="7">DSM 18266</strain>
    </source>
</reference>
<evidence type="ECO:0000259" key="4">
    <source>
        <dbReference type="Pfam" id="PF09699"/>
    </source>
</evidence>
<dbReference type="PROSITE" id="PS50005">
    <property type="entry name" value="TPR"/>
    <property type="match status" value="2"/>
</dbReference>
<name>A0A6P1DYE7_9GAMM</name>
<sequence>MSPFANGFRDAMLAILLTAAPALASAPQPTYVGSQVCGECHQVELERWRGSYHDLAMTEATEETVLGDFDGVEFTAHGVTSRFFRKDGDFMVRTDGPDGELHDYPVPYTFGWWPLQQYLIPLPGGRLQSLGIAWDSRAKDAGGQRWFHLYPDEPLDHRHDLHWTSRDQNWNYQCAECHSTHLKKGYDLATDSFSTTWSEIDVACEACHGPASGHLEQARLAAAGGVAHWDKRKGLVVDLADRDGGHWIIDAETQLPRRSVSRKTHTQINICARCHSRRGQISEHYVYGRPLGDTHRLALLDEGLYYPDGQIQGEVYVHGSFIQSRMFAQGVTCTDCHDPHSLKLKAERDQVCAQCHLSARYATQAHHHHDEGSAGASCTACHMPQRAYMVIDERADHSLRIPRPDLTIATDSPNACNGCHADKSAEWALEAYEGWYGKTAPDRPHYGQALHAGRVGATEASHRLIALAGDEAQPAIARATALDLLHQYPDPTHMLTFRRLLQDRDPLVRAAAVRYLDTANPPTLMELGFPLLADPILAVRTEAARTLAPLAAMPLPDGEKVRLDAALEAYRASQLVNAERAESHLNIGLVEAAANRPEAAEKAYRTAIRLDPKFGPAYVNLADLFRTLGRDQDGETLLQQGLAVIPQDASLYYALGLLQIRAKALPQAVGSLTRAAALDPDNPRYSYVQALALQGAGDLPKALAILDQALERHPTDRDILFALVTFNQQSGNLEAARDYAARLKALK</sequence>
<keyword evidence="7" id="KW-1185">Reference proteome</keyword>
<dbReference type="InterPro" id="IPR019734">
    <property type="entry name" value="TPR_rpt"/>
</dbReference>
<keyword evidence="2" id="KW-0802">TPR repeat</keyword>
<dbReference type="InterPro" id="IPR023155">
    <property type="entry name" value="Cyt_c-552/4"/>
</dbReference>
<dbReference type="Proteomes" id="UP000471640">
    <property type="component" value="Unassembled WGS sequence"/>
</dbReference>
<organism evidence="6 7">
    <name type="scientific">Thiorhodococcus mannitoliphagus</name>
    <dbReference type="NCBI Taxonomy" id="329406"/>
    <lineage>
        <taxon>Bacteria</taxon>
        <taxon>Pseudomonadati</taxon>
        <taxon>Pseudomonadota</taxon>
        <taxon>Gammaproteobacteria</taxon>
        <taxon>Chromatiales</taxon>
        <taxon>Chromatiaceae</taxon>
        <taxon>Thiorhodococcus</taxon>
    </lineage>
</organism>
<dbReference type="AlphaFoldDB" id="A0A6P1DYE7"/>
<dbReference type="GO" id="GO:0016491">
    <property type="term" value="F:oxidoreductase activity"/>
    <property type="evidence" value="ECO:0007669"/>
    <property type="project" value="TreeGrafter"/>
</dbReference>
<dbReference type="PANTHER" id="PTHR35038:SF8">
    <property type="entry name" value="C-TYPE POLYHEME CYTOCHROME OMCC"/>
    <property type="match status" value="1"/>
</dbReference>
<feature type="signal peptide" evidence="3">
    <location>
        <begin position="1"/>
        <end position="24"/>
    </location>
</feature>
<evidence type="ECO:0000256" key="2">
    <source>
        <dbReference type="PROSITE-ProRule" id="PRU00339"/>
    </source>
</evidence>
<gene>
    <name evidence="6" type="ORF">G3480_20820</name>
</gene>
<evidence type="ECO:0000256" key="1">
    <source>
        <dbReference type="ARBA" id="ARBA00022729"/>
    </source>
</evidence>
<feature type="domain" description="Doubled CXXCH motif" evidence="4">
    <location>
        <begin position="328"/>
        <end position="358"/>
    </location>
</feature>
<dbReference type="Gene3D" id="1.10.1130.10">
    <property type="entry name" value="Flavocytochrome C3, Chain A"/>
    <property type="match status" value="2"/>
</dbReference>